<keyword evidence="14" id="KW-1003">Cell membrane</keyword>
<dbReference type="FunFam" id="3.40.50.300:FF:000001">
    <property type="entry name" value="ATP-dependent zinc metalloprotease FtsH"/>
    <property type="match status" value="1"/>
</dbReference>
<evidence type="ECO:0000313" key="18">
    <source>
        <dbReference type="Proteomes" id="UP000244677"/>
    </source>
</evidence>
<dbReference type="GO" id="GO:0008270">
    <property type="term" value="F:zinc ion binding"/>
    <property type="evidence" value="ECO:0007669"/>
    <property type="project" value="UniProtKB-UniRule"/>
</dbReference>
<dbReference type="AlphaFoldDB" id="A0A2S1LT22"/>
<evidence type="ECO:0000313" key="17">
    <source>
        <dbReference type="EMBL" id="AWG26811.1"/>
    </source>
</evidence>
<dbReference type="PANTHER" id="PTHR43655:SF2">
    <property type="entry name" value="AFG3 LIKE MATRIX AAA PEPTIDASE SUBUNIT 2, ISOFORM A"/>
    <property type="match status" value="1"/>
</dbReference>
<comment type="subunit">
    <text evidence="14">Homohexamer.</text>
</comment>
<comment type="similarity">
    <text evidence="3">In the N-terminal section; belongs to the AAA ATPase family.</text>
</comment>
<dbReference type="InterPro" id="IPR050928">
    <property type="entry name" value="ATP-dep_Zn_Metalloprotease"/>
</dbReference>
<dbReference type="InterPro" id="IPR041569">
    <property type="entry name" value="AAA_lid_3"/>
</dbReference>
<evidence type="ECO:0000256" key="13">
    <source>
        <dbReference type="ARBA" id="ARBA00023136"/>
    </source>
</evidence>
<dbReference type="InterPro" id="IPR005936">
    <property type="entry name" value="FtsH"/>
</dbReference>
<dbReference type="GO" id="GO:0016887">
    <property type="term" value="F:ATP hydrolysis activity"/>
    <property type="evidence" value="ECO:0007669"/>
    <property type="project" value="UniProtKB-UniRule"/>
</dbReference>
<dbReference type="CDD" id="cd19501">
    <property type="entry name" value="RecA-like_FtsH"/>
    <property type="match status" value="1"/>
</dbReference>
<dbReference type="Gene3D" id="3.40.1690.20">
    <property type="match status" value="1"/>
</dbReference>
<evidence type="ECO:0000256" key="7">
    <source>
        <dbReference type="ARBA" id="ARBA00022741"/>
    </source>
</evidence>
<evidence type="ECO:0000256" key="1">
    <source>
        <dbReference type="ARBA" id="ARBA00004141"/>
    </source>
</evidence>
<dbReference type="NCBIfam" id="TIGR01241">
    <property type="entry name" value="FtsH_fam"/>
    <property type="match status" value="1"/>
</dbReference>
<comment type="function">
    <text evidence="14">Acts as a processive, ATP-dependent zinc metallopeptidase for both cytoplasmic and membrane proteins. Plays a role in the quality control of integral membrane proteins.</text>
</comment>
<keyword evidence="7 14" id="KW-0547">Nucleotide-binding</keyword>
<dbReference type="Gene3D" id="3.40.50.300">
    <property type="entry name" value="P-loop containing nucleotide triphosphate hydrolases"/>
    <property type="match status" value="1"/>
</dbReference>
<name>A0A2S1LT22_9FLAO</name>
<comment type="similarity">
    <text evidence="2 14">In the C-terminal section; belongs to the peptidase M41 family.</text>
</comment>
<dbReference type="RefSeq" id="WP_108738311.1">
    <property type="nucleotide sequence ID" value="NZ_CP020919.1"/>
</dbReference>
<feature type="transmembrane region" description="Helical" evidence="14">
    <location>
        <begin position="12"/>
        <end position="33"/>
    </location>
</feature>
<keyword evidence="4 14" id="KW-0645">Protease</keyword>
<keyword evidence="5 14" id="KW-0812">Transmembrane</keyword>
<comment type="similarity">
    <text evidence="15">Belongs to the AAA ATPase family.</text>
</comment>
<dbReference type="GO" id="GO:0005886">
    <property type="term" value="C:plasma membrane"/>
    <property type="evidence" value="ECO:0007669"/>
    <property type="project" value="UniProtKB-SubCell"/>
</dbReference>
<dbReference type="Pfam" id="PF00004">
    <property type="entry name" value="AAA"/>
    <property type="match status" value="1"/>
</dbReference>
<keyword evidence="13 14" id="KW-0472">Membrane</keyword>
<dbReference type="InterPro" id="IPR003960">
    <property type="entry name" value="ATPase_AAA_CS"/>
</dbReference>
<comment type="subcellular location">
    <subcellularLocation>
        <location evidence="14">Cell membrane</location>
        <topology evidence="14">Multi-pass membrane protein</topology>
        <orientation evidence="14">Cytoplasmic side</orientation>
    </subcellularLocation>
    <subcellularLocation>
        <location evidence="1">Membrane</location>
        <topology evidence="1">Multi-pass membrane protein</topology>
    </subcellularLocation>
</comment>
<feature type="transmembrane region" description="Helical" evidence="14">
    <location>
        <begin position="135"/>
        <end position="156"/>
    </location>
</feature>
<keyword evidence="9 14" id="KW-0862">Zinc</keyword>
<reference evidence="17 18" key="1">
    <citation type="submission" date="2017-04" db="EMBL/GenBank/DDBJ databases">
        <title>Complete genome sequence of Flavobacterium kingsejong AJ004.</title>
        <authorList>
            <person name="Lee P.C."/>
        </authorList>
    </citation>
    <scope>NUCLEOTIDE SEQUENCE [LARGE SCALE GENOMIC DNA]</scope>
    <source>
        <strain evidence="17 18">AJ004</strain>
    </source>
</reference>
<dbReference type="PANTHER" id="PTHR43655">
    <property type="entry name" value="ATP-DEPENDENT PROTEASE"/>
    <property type="match status" value="1"/>
</dbReference>
<dbReference type="GO" id="GO:0004176">
    <property type="term" value="F:ATP-dependent peptidase activity"/>
    <property type="evidence" value="ECO:0007669"/>
    <property type="project" value="InterPro"/>
</dbReference>
<dbReference type="InterPro" id="IPR011546">
    <property type="entry name" value="Pept_M41_FtsH_extracell"/>
</dbReference>
<dbReference type="OrthoDB" id="9809379at2"/>
<dbReference type="SUPFAM" id="SSF140990">
    <property type="entry name" value="FtsH protease domain-like"/>
    <property type="match status" value="1"/>
</dbReference>
<feature type="domain" description="AAA+ ATPase" evidence="16">
    <location>
        <begin position="226"/>
        <end position="366"/>
    </location>
</feature>
<dbReference type="GO" id="GO:0030163">
    <property type="term" value="P:protein catabolic process"/>
    <property type="evidence" value="ECO:0007669"/>
    <property type="project" value="UniProtKB-UniRule"/>
</dbReference>
<keyword evidence="12 14" id="KW-0482">Metalloprotease</keyword>
<feature type="binding site" evidence="14">
    <location>
        <begin position="234"/>
        <end position="241"/>
    </location>
    <ligand>
        <name>ATP</name>
        <dbReference type="ChEBI" id="CHEBI:30616"/>
    </ligand>
</feature>
<evidence type="ECO:0000256" key="10">
    <source>
        <dbReference type="ARBA" id="ARBA00022840"/>
    </source>
</evidence>
<dbReference type="InterPro" id="IPR037219">
    <property type="entry name" value="Peptidase_M41-like"/>
</dbReference>
<evidence type="ECO:0000256" key="5">
    <source>
        <dbReference type="ARBA" id="ARBA00022692"/>
    </source>
</evidence>
<evidence type="ECO:0000256" key="9">
    <source>
        <dbReference type="ARBA" id="ARBA00022833"/>
    </source>
</evidence>
<dbReference type="Gene3D" id="1.10.8.60">
    <property type="match status" value="1"/>
</dbReference>
<evidence type="ECO:0000256" key="11">
    <source>
        <dbReference type="ARBA" id="ARBA00022989"/>
    </source>
</evidence>
<gene>
    <name evidence="14" type="primary">ftsH</name>
    <name evidence="17" type="ORF">FK004_17015</name>
</gene>
<evidence type="ECO:0000256" key="4">
    <source>
        <dbReference type="ARBA" id="ARBA00022670"/>
    </source>
</evidence>
<dbReference type="FunFam" id="1.10.8.60:FF:000019">
    <property type="entry name" value="AFG3-like AAA ATPase 2"/>
    <property type="match status" value="1"/>
</dbReference>
<keyword evidence="10 14" id="KW-0067">ATP-binding</keyword>
<dbReference type="GO" id="GO:0004222">
    <property type="term" value="F:metalloendopeptidase activity"/>
    <property type="evidence" value="ECO:0007669"/>
    <property type="project" value="InterPro"/>
</dbReference>
<dbReference type="EC" id="3.4.24.-" evidence="14"/>
<dbReference type="KEGG" id="fki:FK004_17015"/>
<dbReference type="GO" id="GO:0006508">
    <property type="term" value="P:proteolysis"/>
    <property type="evidence" value="ECO:0007669"/>
    <property type="project" value="UniProtKB-KW"/>
</dbReference>
<evidence type="ECO:0000259" key="16">
    <source>
        <dbReference type="SMART" id="SM00382"/>
    </source>
</evidence>
<keyword evidence="8 14" id="KW-0378">Hydrolase</keyword>
<keyword evidence="18" id="KW-1185">Reference proteome</keyword>
<evidence type="ECO:0000256" key="15">
    <source>
        <dbReference type="RuleBase" id="RU003651"/>
    </source>
</evidence>
<accession>A0A2S1LT22</accession>
<dbReference type="FunFam" id="1.20.58.760:FF:000003">
    <property type="entry name" value="AFG3-like AAA ATPase 2"/>
    <property type="match status" value="1"/>
</dbReference>
<evidence type="ECO:0000256" key="12">
    <source>
        <dbReference type="ARBA" id="ARBA00023049"/>
    </source>
</evidence>
<feature type="binding site" evidence="14">
    <location>
        <position position="457"/>
    </location>
    <ligand>
        <name>Zn(2+)</name>
        <dbReference type="ChEBI" id="CHEBI:29105"/>
        <note>catalytic</note>
    </ligand>
</feature>
<dbReference type="EMBL" id="CP020919">
    <property type="protein sequence ID" value="AWG26811.1"/>
    <property type="molecule type" value="Genomic_DNA"/>
</dbReference>
<organism evidence="17 18">
    <name type="scientific">Flavobacterium kingsejongi</name>
    <dbReference type="NCBI Taxonomy" id="1678728"/>
    <lineage>
        <taxon>Bacteria</taxon>
        <taxon>Pseudomonadati</taxon>
        <taxon>Bacteroidota</taxon>
        <taxon>Flavobacteriia</taxon>
        <taxon>Flavobacteriales</taxon>
        <taxon>Flavobacteriaceae</taxon>
        <taxon>Flavobacterium</taxon>
    </lineage>
</organism>
<dbReference type="InterPro" id="IPR000642">
    <property type="entry name" value="Peptidase_M41"/>
</dbReference>
<evidence type="ECO:0000256" key="3">
    <source>
        <dbReference type="ARBA" id="ARBA00010550"/>
    </source>
</evidence>
<keyword evidence="6 14" id="KW-0479">Metal-binding</keyword>
<evidence type="ECO:0000256" key="6">
    <source>
        <dbReference type="ARBA" id="ARBA00022723"/>
    </source>
</evidence>
<dbReference type="InterPro" id="IPR003593">
    <property type="entry name" value="AAA+_ATPase"/>
</dbReference>
<dbReference type="SMART" id="SM00382">
    <property type="entry name" value="AAA"/>
    <property type="match status" value="1"/>
</dbReference>
<dbReference type="Gene3D" id="1.20.58.760">
    <property type="entry name" value="Peptidase M41"/>
    <property type="match status" value="1"/>
</dbReference>
<sequence length="644" mass="71490">MAKDKDPKPSRIKISPWWIYGGILGIFLIASYFNNSNWQEPIQTNISQFQKYLDNGDVNKVIIVNKTQADVYLKPSALEKPEFSKIPKKNLLNKENTGPHFSFSIGNDQIFENKLIEATKEGKLSSYEIQSNPNYFMDILGFILPIIVLVVIWIFLMRKMSGGAAGGGGGQIFNIGKSKAKLFDEKTDIKTTFKDVAGLEGAKEEIQEIVEFLKNPQKYTNLGGKIPKGALLVGPPGTGKTLLAKAVAGEAQVPFFSLSGSDFVEMFVGVGASRVRDLFKQAKEKSPAIIFIDEIDAVGRARGKNNMSGSNDERENTLNQLLTEMDGFGTNTSVIVLAATNRADVLDKALMRAGRFDRQIFVDLPDIRERQEIFEVHLAPLKKAEGLDTSFLAKQTPGFSGADIANVCNEAALIAARYDKQAVDKQDFLDAVDRIVGGLEKKNKIISPEEKRAIAIHEAGHATVSWMLEHAAPLIKVTIVPRGQSLGAAWYLPEERQIVRPDQMLDEMCATMGGRAAEKVAFNRISTGALSDLEKVTKQARAMVTIYGLNEKLGNITYYDSSGQNEYGFTKPYSEETAKIIDQEISILIEAQYHRAIAILEENKDKLYQLADILIDKEVIFKDDLENIFGKRPFDKNLQEETTL</sequence>
<evidence type="ECO:0000256" key="8">
    <source>
        <dbReference type="ARBA" id="ARBA00022801"/>
    </source>
</evidence>
<feature type="binding site" evidence="14">
    <location>
        <position position="461"/>
    </location>
    <ligand>
        <name>Zn(2+)</name>
        <dbReference type="ChEBI" id="CHEBI:29105"/>
        <note>catalytic</note>
    </ligand>
</feature>
<dbReference type="GO" id="GO:0005524">
    <property type="term" value="F:ATP binding"/>
    <property type="evidence" value="ECO:0007669"/>
    <property type="project" value="UniProtKB-UniRule"/>
</dbReference>
<dbReference type="InterPro" id="IPR003959">
    <property type="entry name" value="ATPase_AAA_core"/>
</dbReference>
<comment type="similarity">
    <text evidence="14">In the central section; belongs to the AAA ATPase family.</text>
</comment>
<dbReference type="Pfam" id="PF06480">
    <property type="entry name" value="FtsH_ext"/>
    <property type="match status" value="1"/>
</dbReference>
<dbReference type="InterPro" id="IPR027417">
    <property type="entry name" value="P-loop_NTPase"/>
</dbReference>
<dbReference type="Pfam" id="PF17862">
    <property type="entry name" value="AAA_lid_3"/>
    <property type="match status" value="1"/>
</dbReference>
<protein>
    <recommendedName>
        <fullName evidence="14">ATP-dependent zinc metalloprotease FtsH</fullName>
        <ecNumber evidence="14">3.4.24.-</ecNumber>
    </recommendedName>
</protein>
<feature type="active site" evidence="14">
    <location>
        <position position="458"/>
    </location>
</feature>
<keyword evidence="11 14" id="KW-1133">Transmembrane helix</keyword>
<evidence type="ECO:0000256" key="2">
    <source>
        <dbReference type="ARBA" id="ARBA00010044"/>
    </source>
</evidence>
<dbReference type="Pfam" id="PF01434">
    <property type="entry name" value="Peptidase_M41"/>
    <property type="match status" value="1"/>
</dbReference>
<comment type="cofactor">
    <cofactor evidence="14">
        <name>Zn(2+)</name>
        <dbReference type="ChEBI" id="CHEBI:29105"/>
    </cofactor>
    <text evidence="14">Binds 1 zinc ion per subunit.</text>
</comment>
<dbReference type="SUPFAM" id="SSF52540">
    <property type="entry name" value="P-loop containing nucleoside triphosphate hydrolases"/>
    <property type="match status" value="1"/>
</dbReference>
<dbReference type="PROSITE" id="PS00674">
    <property type="entry name" value="AAA"/>
    <property type="match status" value="1"/>
</dbReference>
<evidence type="ECO:0000256" key="14">
    <source>
        <dbReference type="HAMAP-Rule" id="MF_01458"/>
    </source>
</evidence>
<feature type="binding site" evidence="14">
    <location>
        <position position="532"/>
    </location>
    <ligand>
        <name>Zn(2+)</name>
        <dbReference type="ChEBI" id="CHEBI:29105"/>
        <note>catalytic</note>
    </ligand>
</feature>
<proteinExistence type="inferred from homology"/>
<dbReference type="HAMAP" id="MF_01458">
    <property type="entry name" value="FtsH"/>
    <property type="match status" value="1"/>
</dbReference>
<dbReference type="Proteomes" id="UP000244677">
    <property type="component" value="Chromosome"/>
</dbReference>